<proteinExistence type="predicted"/>
<dbReference type="RefSeq" id="WP_145372236.1">
    <property type="nucleotide sequence ID" value="NZ_CP036275.1"/>
</dbReference>
<feature type="region of interest" description="Disordered" evidence="1">
    <location>
        <begin position="201"/>
        <end position="224"/>
    </location>
</feature>
<feature type="domain" description="Rho termination factor-like N-terminal" evidence="2">
    <location>
        <begin position="15"/>
        <end position="55"/>
    </location>
</feature>
<dbReference type="OrthoDB" id="9812700at2"/>
<evidence type="ECO:0000259" key="2">
    <source>
        <dbReference type="SMART" id="SM00959"/>
    </source>
</evidence>
<dbReference type="SMART" id="SM00959">
    <property type="entry name" value="Rho_N"/>
    <property type="match status" value="1"/>
</dbReference>
<accession>A0A517ZEW8</accession>
<sequence>MLDPSIRDFAMSRDELRHRTRSELATLARQEGVTGWHRMRKAELVNALLKVLPPGTTHDPPRASETAAMGTLARDVSATPDITRDQIRVDVCSSCWLRVRWNIVESTLQRAAAALGADWYRANLVLQLLDAGEDEHPTGATAHVADIPVPSHVNEWFVALPRLNRTYRLRFGAVSPGGRFFSMVAAAPVHVPAAGAAHVATDVPEPSDRGSSGEAPSARVFGRTTGTVDDETLPLELSVELIVRGRTDPAAEVTVDDQPVRLANDGSFEYRSDFPDGRHVLPVVTLVAHEGLQQTVVLAVEKNLRRLELQHLNE</sequence>
<name>A0A517ZEW8_9PLAN</name>
<protein>
    <recommendedName>
        <fullName evidence="2">Rho termination factor-like N-terminal domain-containing protein</fullName>
    </recommendedName>
</protein>
<gene>
    <name evidence="3" type="ORF">Mal4_53710</name>
</gene>
<dbReference type="Gene3D" id="1.10.720.10">
    <property type="match status" value="1"/>
</dbReference>
<evidence type="ECO:0000313" key="4">
    <source>
        <dbReference type="Proteomes" id="UP000320496"/>
    </source>
</evidence>
<keyword evidence="4" id="KW-1185">Reference proteome</keyword>
<dbReference type="EMBL" id="CP036275">
    <property type="protein sequence ID" value="QDU41006.1"/>
    <property type="molecule type" value="Genomic_DNA"/>
</dbReference>
<dbReference type="Pfam" id="PF16258">
    <property type="entry name" value="DUF4912"/>
    <property type="match status" value="1"/>
</dbReference>
<dbReference type="KEGG" id="mri:Mal4_53710"/>
<dbReference type="GO" id="GO:0006353">
    <property type="term" value="P:DNA-templated transcription termination"/>
    <property type="evidence" value="ECO:0007669"/>
    <property type="project" value="InterPro"/>
</dbReference>
<dbReference type="InterPro" id="IPR036269">
    <property type="entry name" value="Rho_N_sf"/>
</dbReference>
<reference evidence="3 4" key="1">
    <citation type="submission" date="2019-02" db="EMBL/GenBank/DDBJ databases">
        <title>Deep-cultivation of Planctomycetes and their phenomic and genomic characterization uncovers novel biology.</title>
        <authorList>
            <person name="Wiegand S."/>
            <person name="Jogler M."/>
            <person name="Boedeker C."/>
            <person name="Pinto D."/>
            <person name="Vollmers J."/>
            <person name="Rivas-Marin E."/>
            <person name="Kohn T."/>
            <person name="Peeters S.H."/>
            <person name="Heuer A."/>
            <person name="Rast P."/>
            <person name="Oberbeckmann S."/>
            <person name="Bunk B."/>
            <person name="Jeske O."/>
            <person name="Meyerdierks A."/>
            <person name="Storesund J.E."/>
            <person name="Kallscheuer N."/>
            <person name="Luecker S."/>
            <person name="Lage O.M."/>
            <person name="Pohl T."/>
            <person name="Merkel B.J."/>
            <person name="Hornburger P."/>
            <person name="Mueller R.-W."/>
            <person name="Bruemmer F."/>
            <person name="Labrenz M."/>
            <person name="Spormann A.M."/>
            <person name="Op den Camp H."/>
            <person name="Overmann J."/>
            <person name="Amann R."/>
            <person name="Jetten M.S.M."/>
            <person name="Mascher T."/>
            <person name="Medema M.H."/>
            <person name="Devos D.P."/>
            <person name="Kaster A.-K."/>
            <person name="Ovreas L."/>
            <person name="Rohde M."/>
            <person name="Galperin M.Y."/>
            <person name="Jogler C."/>
        </authorList>
    </citation>
    <scope>NUCLEOTIDE SEQUENCE [LARGE SCALE GENOMIC DNA]</scope>
    <source>
        <strain evidence="3 4">Mal4</strain>
    </source>
</reference>
<dbReference type="SUPFAM" id="SSF68912">
    <property type="entry name" value="Rho N-terminal domain-like"/>
    <property type="match status" value="1"/>
</dbReference>
<dbReference type="InterPro" id="IPR032585">
    <property type="entry name" value="DUF4912"/>
</dbReference>
<evidence type="ECO:0000256" key="1">
    <source>
        <dbReference type="SAM" id="MobiDB-lite"/>
    </source>
</evidence>
<organism evidence="3 4">
    <name type="scientific">Maioricimonas rarisocia</name>
    <dbReference type="NCBI Taxonomy" id="2528026"/>
    <lineage>
        <taxon>Bacteria</taxon>
        <taxon>Pseudomonadati</taxon>
        <taxon>Planctomycetota</taxon>
        <taxon>Planctomycetia</taxon>
        <taxon>Planctomycetales</taxon>
        <taxon>Planctomycetaceae</taxon>
        <taxon>Maioricimonas</taxon>
    </lineage>
</organism>
<dbReference type="AlphaFoldDB" id="A0A517ZEW8"/>
<dbReference type="InterPro" id="IPR011112">
    <property type="entry name" value="Rho-like_N"/>
</dbReference>
<dbReference type="Proteomes" id="UP000320496">
    <property type="component" value="Chromosome"/>
</dbReference>
<evidence type="ECO:0000313" key="3">
    <source>
        <dbReference type="EMBL" id="QDU41006.1"/>
    </source>
</evidence>